<keyword evidence="2" id="KW-1185">Reference proteome</keyword>
<evidence type="ECO:0000313" key="1">
    <source>
        <dbReference type="EMBL" id="GBP29146.1"/>
    </source>
</evidence>
<dbReference type="Proteomes" id="UP000299102">
    <property type="component" value="Unassembled WGS sequence"/>
</dbReference>
<evidence type="ECO:0000313" key="2">
    <source>
        <dbReference type="Proteomes" id="UP000299102"/>
    </source>
</evidence>
<protein>
    <submittedName>
        <fullName evidence="1">Uncharacterized protein</fullName>
    </submittedName>
</protein>
<comment type="caution">
    <text evidence="1">The sequence shown here is derived from an EMBL/GenBank/DDBJ whole genome shotgun (WGS) entry which is preliminary data.</text>
</comment>
<organism evidence="1 2">
    <name type="scientific">Eumeta variegata</name>
    <name type="common">Bagworm moth</name>
    <name type="synonym">Eumeta japonica</name>
    <dbReference type="NCBI Taxonomy" id="151549"/>
    <lineage>
        <taxon>Eukaryota</taxon>
        <taxon>Metazoa</taxon>
        <taxon>Ecdysozoa</taxon>
        <taxon>Arthropoda</taxon>
        <taxon>Hexapoda</taxon>
        <taxon>Insecta</taxon>
        <taxon>Pterygota</taxon>
        <taxon>Neoptera</taxon>
        <taxon>Endopterygota</taxon>
        <taxon>Lepidoptera</taxon>
        <taxon>Glossata</taxon>
        <taxon>Ditrysia</taxon>
        <taxon>Tineoidea</taxon>
        <taxon>Psychidae</taxon>
        <taxon>Oiketicinae</taxon>
        <taxon>Eumeta</taxon>
    </lineage>
</organism>
<sequence length="138" mass="15872">MIPKKYRTTVKFVALRSFDCLHFRCWIDVSWSRLGQDVPRQPLRSRFISNVDDSPRIVIRKRPPPRLRRAAAGRTAETRKRAVMTGSFLFHRLEIGHESVARPRPVYAPASASRRYNISVDRNVPASVSVSGRLLNVF</sequence>
<dbReference type="EMBL" id="BGZK01000216">
    <property type="protein sequence ID" value="GBP29146.1"/>
    <property type="molecule type" value="Genomic_DNA"/>
</dbReference>
<reference evidence="1 2" key="1">
    <citation type="journal article" date="2019" name="Commun. Biol.">
        <title>The bagworm genome reveals a unique fibroin gene that provides high tensile strength.</title>
        <authorList>
            <person name="Kono N."/>
            <person name="Nakamura H."/>
            <person name="Ohtoshi R."/>
            <person name="Tomita M."/>
            <person name="Numata K."/>
            <person name="Arakawa K."/>
        </authorList>
    </citation>
    <scope>NUCLEOTIDE SEQUENCE [LARGE SCALE GENOMIC DNA]</scope>
</reference>
<gene>
    <name evidence="1" type="ORF">EVAR_17684_1</name>
</gene>
<accession>A0A4C1UT29</accession>
<proteinExistence type="predicted"/>
<dbReference type="AlphaFoldDB" id="A0A4C1UT29"/>
<name>A0A4C1UT29_EUMVA</name>